<name>A0A151GSB2_DRECN</name>
<accession>A0A151GSB2</accession>
<feature type="compositionally biased region" description="Basic and acidic residues" evidence="1">
    <location>
        <begin position="7"/>
        <end position="24"/>
    </location>
</feature>
<dbReference type="Proteomes" id="UP000076580">
    <property type="component" value="Chromosome 01"/>
</dbReference>
<dbReference type="InParanoid" id="A0A151GSB2"/>
<dbReference type="GeneID" id="63713747"/>
<sequence length="205" mass="21767">MNGPRSRARDGSHQHQQLHAKDVARPSTPPPAYSPSRFVDVRTVMARQLAHSRQAQPHALVVDSTPCVTAVSDYGSDGESAPIHFQIKTAVKVASNNNLVCLGGTPADCANAVAASLAKAMRDYSAGHCGMPMIDEDGRPRPIRLVVDAGITVEGSGNILGDEKVVMEVLRQRGKTLRRGRDDLDDQGEAVAAAGPSKRKRSGGE</sequence>
<comment type="caution">
    <text evidence="2">The sequence shown here is derived from an EMBL/GenBank/DDBJ whole genome shotgun (WGS) entry which is preliminary data.</text>
</comment>
<dbReference type="RefSeq" id="XP_040659322.1">
    <property type="nucleotide sequence ID" value="XM_040798439.1"/>
</dbReference>
<evidence type="ECO:0000256" key="1">
    <source>
        <dbReference type="SAM" id="MobiDB-lite"/>
    </source>
</evidence>
<feature type="region of interest" description="Disordered" evidence="1">
    <location>
        <begin position="1"/>
        <end position="36"/>
    </location>
</feature>
<reference evidence="2 3" key="1">
    <citation type="journal article" date="2016" name="Sci. Rep.">
        <title>Insights into Adaptations to a Near-Obligate Nematode Endoparasitic Lifestyle from the Finished Genome of Drechmeria coniospora.</title>
        <authorList>
            <person name="Zhang L."/>
            <person name="Zhou Z."/>
            <person name="Guo Q."/>
            <person name="Fokkens L."/>
            <person name="Miskei M."/>
            <person name="Pocsi I."/>
            <person name="Zhang W."/>
            <person name="Chen M."/>
            <person name="Wang L."/>
            <person name="Sun Y."/>
            <person name="Donzelli B.G."/>
            <person name="Gibson D.M."/>
            <person name="Nelson D.R."/>
            <person name="Luo J.G."/>
            <person name="Rep M."/>
            <person name="Liu H."/>
            <person name="Yang S."/>
            <person name="Wang J."/>
            <person name="Krasnoff S.B."/>
            <person name="Xu Y."/>
            <person name="Molnar I."/>
            <person name="Lin M."/>
        </authorList>
    </citation>
    <scope>NUCLEOTIDE SEQUENCE [LARGE SCALE GENOMIC DNA]</scope>
    <source>
        <strain evidence="2 3">ARSEF 6962</strain>
    </source>
</reference>
<dbReference type="EMBL" id="LAYC01000001">
    <property type="protein sequence ID" value="KYK59970.1"/>
    <property type="molecule type" value="Genomic_DNA"/>
</dbReference>
<evidence type="ECO:0000313" key="3">
    <source>
        <dbReference type="Proteomes" id="UP000076580"/>
    </source>
</evidence>
<evidence type="ECO:0000313" key="2">
    <source>
        <dbReference type="EMBL" id="KYK59970.1"/>
    </source>
</evidence>
<keyword evidence="3" id="KW-1185">Reference proteome</keyword>
<gene>
    <name evidence="2" type="ORF">DCS_01104</name>
</gene>
<organism evidence="2 3">
    <name type="scientific">Drechmeria coniospora</name>
    <name type="common">Nematophagous fungus</name>
    <name type="synonym">Meria coniospora</name>
    <dbReference type="NCBI Taxonomy" id="98403"/>
    <lineage>
        <taxon>Eukaryota</taxon>
        <taxon>Fungi</taxon>
        <taxon>Dikarya</taxon>
        <taxon>Ascomycota</taxon>
        <taxon>Pezizomycotina</taxon>
        <taxon>Sordariomycetes</taxon>
        <taxon>Hypocreomycetidae</taxon>
        <taxon>Hypocreales</taxon>
        <taxon>Ophiocordycipitaceae</taxon>
        <taxon>Drechmeria</taxon>
    </lineage>
</organism>
<dbReference type="AlphaFoldDB" id="A0A151GSB2"/>
<protein>
    <submittedName>
        <fullName evidence="2">Uncharacterized protein</fullName>
    </submittedName>
</protein>
<proteinExistence type="predicted"/>
<feature type="region of interest" description="Disordered" evidence="1">
    <location>
        <begin position="176"/>
        <end position="205"/>
    </location>
</feature>